<dbReference type="GO" id="GO:0003684">
    <property type="term" value="F:damaged DNA binding"/>
    <property type="evidence" value="ECO:0007669"/>
    <property type="project" value="InterPro"/>
</dbReference>
<dbReference type="GO" id="GO:0003887">
    <property type="term" value="F:DNA-directed DNA polymerase activity"/>
    <property type="evidence" value="ECO:0007669"/>
    <property type="project" value="TreeGrafter"/>
</dbReference>
<dbReference type="Gene3D" id="3.40.1170.60">
    <property type="match status" value="1"/>
</dbReference>
<dbReference type="AlphaFoldDB" id="A0A244CLV5"/>
<evidence type="ECO:0000256" key="3">
    <source>
        <dbReference type="ARBA" id="ARBA00023199"/>
    </source>
</evidence>
<dbReference type="Gene3D" id="1.10.150.20">
    <property type="entry name" value="5' to 3' exonuclease, C-terminal subdomain"/>
    <property type="match status" value="1"/>
</dbReference>
<dbReference type="InterPro" id="IPR024728">
    <property type="entry name" value="PolY_HhH_motif"/>
</dbReference>
<keyword evidence="2" id="KW-0227">DNA damage</keyword>
<organism evidence="7 8">
    <name type="scientific">Pseudoalteromonas ulvae</name>
    <dbReference type="NCBI Taxonomy" id="107327"/>
    <lineage>
        <taxon>Bacteria</taxon>
        <taxon>Pseudomonadati</taxon>
        <taxon>Pseudomonadota</taxon>
        <taxon>Gammaproteobacteria</taxon>
        <taxon>Alteromonadales</taxon>
        <taxon>Pseudoalteromonadaceae</taxon>
        <taxon>Pseudoalteromonas</taxon>
    </lineage>
</organism>
<keyword evidence="3" id="KW-0741">SOS mutagenesis</keyword>
<accession>A0A244CLV5</accession>
<dbReference type="InterPro" id="IPR001126">
    <property type="entry name" value="UmuC"/>
</dbReference>
<proteinExistence type="inferred from homology"/>
<dbReference type="GO" id="GO:0009432">
    <property type="term" value="P:SOS response"/>
    <property type="evidence" value="ECO:0007669"/>
    <property type="project" value="UniProtKB-KW"/>
</dbReference>
<dbReference type="OrthoDB" id="9808813at2"/>
<evidence type="ECO:0000313" key="8">
    <source>
        <dbReference type="Proteomes" id="UP000194841"/>
    </source>
</evidence>
<keyword evidence="4" id="KW-0234">DNA repair</keyword>
<dbReference type="EMBL" id="MWPV01000006">
    <property type="protein sequence ID" value="OUL56590.1"/>
    <property type="molecule type" value="Genomic_DNA"/>
</dbReference>
<dbReference type="PANTHER" id="PTHR11076">
    <property type="entry name" value="DNA REPAIR POLYMERASE UMUC / TRANSFERASE FAMILY MEMBER"/>
    <property type="match status" value="1"/>
</dbReference>
<protein>
    <submittedName>
        <fullName evidence="7">DNA polymerase V subunit UmuC</fullName>
    </submittedName>
</protein>
<dbReference type="Pfam" id="PF00817">
    <property type="entry name" value="IMS"/>
    <property type="match status" value="1"/>
</dbReference>
<dbReference type="RefSeq" id="WP_086745555.1">
    <property type="nucleotide sequence ID" value="NZ_MWPV01000006.1"/>
</dbReference>
<dbReference type="GO" id="GO:0042276">
    <property type="term" value="P:error-prone translesion synthesis"/>
    <property type="evidence" value="ECO:0007669"/>
    <property type="project" value="TreeGrafter"/>
</dbReference>
<dbReference type="CDD" id="cd01700">
    <property type="entry name" value="PolY_Pol_V_umuC"/>
    <property type="match status" value="1"/>
</dbReference>
<evidence type="ECO:0000256" key="1">
    <source>
        <dbReference type="ARBA" id="ARBA00010945"/>
    </source>
</evidence>
<keyword evidence="8" id="KW-1185">Reference proteome</keyword>
<feature type="domain" description="UmuC" evidence="6">
    <location>
        <begin position="2"/>
        <end position="188"/>
    </location>
</feature>
<evidence type="ECO:0000256" key="5">
    <source>
        <dbReference type="ARBA" id="ARBA00023236"/>
    </source>
</evidence>
<comment type="caution">
    <text evidence="7">The sequence shown here is derived from an EMBL/GenBank/DDBJ whole genome shotgun (WGS) entry which is preliminary data.</text>
</comment>
<dbReference type="Gene3D" id="3.30.70.270">
    <property type="match status" value="1"/>
</dbReference>
<dbReference type="InterPro" id="IPR050116">
    <property type="entry name" value="DNA_polymerase-Y"/>
</dbReference>
<dbReference type="InterPro" id="IPR043502">
    <property type="entry name" value="DNA/RNA_pol_sf"/>
</dbReference>
<keyword evidence="5" id="KW-0742">SOS response</keyword>
<comment type="similarity">
    <text evidence="1">Belongs to the DNA polymerase type-Y family.</text>
</comment>
<dbReference type="Pfam" id="PF13438">
    <property type="entry name" value="DUF4113"/>
    <property type="match status" value="1"/>
</dbReference>
<evidence type="ECO:0000313" key="7">
    <source>
        <dbReference type="EMBL" id="OUL56590.1"/>
    </source>
</evidence>
<dbReference type="Proteomes" id="UP000194841">
    <property type="component" value="Unassembled WGS sequence"/>
</dbReference>
<evidence type="ECO:0000256" key="4">
    <source>
        <dbReference type="ARBA" id="ARBA00023204"/>
    </source>
</evidence>
<dbReference type="Pfam" id="PF11798">
    <property type="entry name" value="IMS_HHH"/>
    <property type="match status" value="1"/>
</dbReference>
<evidence type="ECO:0000259" key="6">
    <source>
        <dbReference type="PROSITE" id="PS50173"/>
    </source>
</evidence>
<dbReference type="PANTHER" id="PTHR11076:SF34">
    <property type="entry name" value="PROTEIN UMUC"/>
    <property type="match status" value="1"/>
</dbReference>
<gene>
    <name evidence="7" type="ORF">B1199_18200</name>
</gene>
<dbReference type="PROSITE" id="PS50173">
    <property type="entry name" value="UMUC"/>
    <property type="match status" value="1"/>
</dbReference>
<dbReference type="InterPro" id="IPR025188">
    <property type="entry name" value="DUF4113"/>
</dbReference>
<dbReference type="InterPro" id="IPR043128">
    <property type="entry name" value="Rev_trsase/Diguanyl_cyclase"/>
</dbReference>
<reference evidence="7 8" key="1">
    <citation type="submission" date="2017-02" db="EMBL/GenBank/DDBJ databases">
        <title>Pseudoalteromonas ulvae TC14 Genome.</title>
        <authorList>
            <person name="Molmeret M."/>
        </authorList>
    </citation>
    <scope>NUCLEOTIDE SEQUENCE [LARGE SCALE GENOMIC DNA]</scope>
    <source>
        <strain evidence="7">TC14</strain>
    </source>
</reference>
<sequence>MFALVDAVAFYASAEKVFDPSLRKKPVVVLTNNDGCICAVCPIARQLNIPKFLPYFQIKDYLAQHQVVIRSSNYELYADLSERMMNVIAEFGDDHHVYSIDEAFLQFSGYQYCIKDWMEYGQRIRQRVWRETKLPVGVGFGSTATLAKAANHAAKKLSGFTGVAIINTESNRKAILTRMAVTDVWGIGRRLGKRLNLIGIDNAWQLAQQPSKRMRQQFGVVMERVVAELNGEACLEWDEVPQIKKEIFSTRSFGERINDYQALRSALMNHGATVARKLRKQRSLAKQLLIFASSSVHQEPYYKKSLVHQFTVATANTQTFAEAIERALTVIYQPNVQFYKCGIGAIELMSGQFYQGDLFNQHDENEPLMRCIDGINQRFGQDTLCSASQQMRTNWHMKRAYLSPHYTTRWQDVPKIQC</sequence>
<evidence type="ECO:0000256" key="2">
    <source>
        <dbReference type="ARBA" id="ARBA00022763"/>
    </source>
</evidence>
<dbReference type="InterPro" id="IPR017961">
    <property type="entry name" value="DNA_pol_Y-fam_little_finger"/>
</dbReference>
<name>A0A244CLV5_PSEDV</name>
<dbReference type="GO" id="GO:0006281">
    <property type="term" value="P:DNA repair"/>
    <property type="evidence" value="ECO:0007669"/>
    <property type="project" value="UniProtKB-KW"/>
</dbReference>
<dbReference type="GO" id="GO:0005829">
    <property type="term" value="C:cytosol"/>
    <property type="evidence" value="ECO:0007669"/>
    <property type="project" value="TreeGrafter"/>
</dbReference>
<dbReference type="Pfam" id="PF11799">
    <property type="entry name" value="IMS_C"/>
    <property type="match status" value="1"/>
</dbReference>
<dbReference type="SUPFAM" id="SSF56672">
    <property type="entry name" value="DNA/RNA polymerases"/>
    <property type="match status" value="1"/>
</dbReference>